<keyword evidence="3" id="KW-0436">Ligase</keyword>
<dbReference type="Gene3D" id="2.30.38.10">
    <property type="entry name" value="Luciferase, Domain 3"/>
    <property type="match status" value="1"/>
</dbReference>
<keyword evidence="4" id="KW-0547">Nucleotide-binding</keyword>
<dbReference type="CDD" id="cd02440">
    <property type="entry name" value="AdoMet_MTases"/>
    <property type="match status" value="1"/>
</dbReference>
<dbReference type="SUPFAM" id="SSF56801">
    <property type="entry name" value="Acetyl-CoA synthetase-like"/>
    <property type="match status" value="1"/>
</dbReference>
<dbReference type="InterPro" id="IPR009081">
    <property type="entry name" value="PP-bd_ACP"/>
</dbReference>
<evidence type="ECO:0000256" key="6">
    <source>
        <dbReference type="SAM" id="MobiDB-lite"/>
    </source>
</evidence>
<dbReference type="PROSITE" id="PS00455">
    <property type="entry name" value="AMP_BINDING"/>
    <property type="match status" value="1"/>
</dbReference>
<evidence type="ECO:0000256" key="3">
    <source>
        <dbReference type="ARBA" id="ARBA00022598"/>
    </source>
</evidence>
<protein>
    <recommendedName>
        <fullName evidence="7">Carrier domain-containing protein</fullName>
    </recommendedName>
</protein>
<dbReference type="PROSITE" id="PS50075">
    <property type="entry name" value="CARRIER"/>
    <property type="match status" value="1"/>
</dbReference>
<comment type="caution">
    <text evidence="8">The sequence shown here is derived from an EMBL/GenBank/DDBJ whole genome shotgun (WGS) entry which is preliminary data.</text>
</comment>
<dbReference type="InterPro" id="IPR029063">
    <property type="entry name" value="SAM-dependent_MTases_sf"/>
</dbReference>
<dbReference type="PANTHER" id="PTHR45527">
    <property type="entry name" value="NONRIBOSOMAL PEPTIDE SYNTHETASE"/>
    <property type="match status" value="1"/>
</dbReference>
<dbReference type="InterPro" id="IPR000873">
    <property type="entry name" value="AMP-dep_synth/lig_dom"/>
</dbReference>
<keyword evidence="2" id="KW-0597">Phosphoprotein</keyword>
<keyword evidence="9" id="KW-1185">Reference proteome</keyword>
<dbReference type="SUPFAM" id="SSF53335">
    <property type="entry name" value="S-adenosyl-L-methionine-dependent methyltransferases"/>
    <property type="match status" value="1"/>
</dbReference>
<evidence type="ECO:0000256" key="5">
    <source>
        <dbReference type="ARBA" id="ARBA00022840"/>
    </source>
</evidence>
<keyword evidence="1" id="KW-0596">Phosphopantetheine</keyword>
<dbReference type="PROSITE" id="PS01012">
    <property type="entry name" value="FOLYLPOLYGLU_SYNT_2"/>
    <property type="match status" value="1"/>
</dbReference>
<reference evidence="8 9" key="1">
    <citation type="journal article" date="2019" name="Int. J. Syst. Evol. Microbiol.">
        <title>The Global Catalogue of Microorganisms (GCM) 10K type strain sequencing project: providing services to taxonomists for standard genome sequencing and annotation.</title>
        <authorList>
            <consortium name="The Broad Institute Genomics Platform"/>
            <consortium name="The Broad Institute Genome Sequencing Center for Infectious Disease"/>
            <person name="Wu L."/>
            <person name="Ma J."/>
        </authorList>
    </citation>
    <scope>NUCLEOTIDE SEQUENCE [LARGE SCALE GENOMIC DNA]</scope>
    <source>
        <strain evidence="8 9">JCM 3106</strain>
    </source>
</reference>
<dbReference type="InterPro" id="IPR020845">
    <property type="entry name" value="AMP-binding_CS"/>
</dbReference>
<dbReference type="SMART" id="SM00823">
    <property type="entry name" value="PKS_PP"/>
    <property type="match status" value="1"/>
</dbReference>
<name>A0ABN3XQS7_9ACTN</name>
<dbReference type="Gene3D" id="3.40.50.150">
    <property type="entry name" value="Vaccinia Virus protein VP39"/>
    <property type="match status" value="1"/>
</dbReference>
<dbReference type="InterPro" id="IPR025110">
    <property type="entry name" value="AMP-bd_C"/>
</dbReference>
<dbReference type="Proteomes" id="UP001499930">
    <property type="component" value="Unassembled WGS sequence"/>
</dbReference>
<dbReference type="EMBL" id="BAAAWD010000003">
    <property type="protein sequence ID" value="GAA2988498.1"/>
    <property type="molecule type" value="Genomic_DNA"/>
</dbReference>
<evidence type="ECO:0000259" key="7">
    <source>
        <dbReference type="PROSITE" id="PS50075"/>
    </source>
</evidence>
<gene>
    <name evidence="8" type="ORF">GCM10017559_05440</name>
</gene>
<accession>A0ABN3XQS7</accession>
<dbReference type="Gene3D" id="3.40.50.980">
    <property type="match status" value="2"/>
</dbReference>
<dbReference type="CDD" id="cd05930">
    <property type="entry name" value="A_NRPS"/>
    <property type="match status" value="1"/>
</dbReference>
<evidence type="ECO:0000256" key="1">
    <source>
        <dbReference type="ARBA" id="ARBA00022450"/>
    </source>
</evidence>
<dbReference type="Pfam" id="PF00501">
    <property type="entry name" value="AMP-binding"/>
    <property type="match status" value="1"/>
</dbReference>
<evidence type="ECO:0000256" key="2">
    <source>
        <dbReference type="ARBA" id="ARBA00022553"/>
    </source>
</evidence>
<dbReference type="InterPro" id="IPR020806">
    <property type="entry name" value="PKS_PP-bd"/>
</dbReference>
<dbReference type="RefSeq" id="WP_344887695.1">
    <property type="nucleotide sequence ID" value="NZ_BAAAWD010000003.1"/>
</dbReference>
<sequence>MDTIQEHDAHLVVEEWNRTELAHEPATVVERFAAQVARSPAATALTDEEGTTLTYDEVRRAANRLAGHLLGLGLRREDRCAIYQRRSASMVVSMFGTLAAGGAYVPVDEGNPPERLEAILRDSGTSVVLADSTTEADVPPGPWFVVNVDRHPGGDESDPGVPLHPANLAYVMYTSGSTGAPKGVLIEHRAVTAFVRGAQHLYGLSPRDRFVQFSSIAFDVSTFDAFGALLSGASLHVASTETRTSSERFRDLLRERRISVYMGTPGMLRLLEPGDFPDLRVVAVGGESYSGEFTTRWASGRRFVNSYGPTETTVGVITQDCEGTWDTSPPIGRAMPNHRAYALDEAMRPVPIGTVGELYVGGPGLGRGYLGRPGTSALSFVPDPFAATPGERLYRTGDLVRWTPEGELVFVGRVDRQVKVRGVRVELEEIESTLCRHPEIAHATVETEARDDGDARLIAYVVPTAEEPPSVTELRETAARWLTAPLVPNEFVPVPEIPLTPAGKVDRDALAEVRTERAGTATGTPGQADPGTAGGIDGTDGTDEAEWTPTRRRVAEEIVRPLLGVDSIGPHDHFFELGGTSIQVIQLLGRVRTTFGIEVPVADFFDRPTVAGVADAVDSEVRSDIKDIVREGWDDIAGRYASFQSEFSDAPRMTWTNTLLGMLPERGASVLELGVGGGHDSSRLVAEAHDLTAVDISAEQLKLAEKTLPGATLVQADMAEAEFPEASFDAVVSIYTLTHLPREELPALLGGIARWLKPGGLLLATLMTEDIPGAVEEWFGSTMFFSGFPTEENLRLLREAGLVPERDEVVAQRTPLGESRFLWVIARRTEASS</sequence>
<evidence type="ECO:0000313" key="8">
    <source>
        <dbReference type="EMBL" id="GAA2988498.1"/>
    </source>
</evidence>
<dbReference type="InterPro" id="IPR045851">
    <property type="entry name" value="AMP-bd_C_sf"/>
</dbReference>
<dbReference type="InterPro" id="IPR010071">
    <property type="entry name" value="AA_adenyl_dom"/>
</dbReference>
<dbReference type="InterPro" id="IPR041698">
    <property type="entry name" value="Methyltransf_25"/>
</dbReference>
<dbReference type="InterPro" id="IPR036736">
    <property type="entry name" value="ACP-like_sf"/>
</dbReference>
<dbReference type="Gene3D" id="3.30.300.30">
    <property type="match status" value="1"/>
</dbReference>
<dbReference type="InterPro" id="IPR018109">
    <property type="entry name" value="Folylpolyglutamate_synth_CS"/>
</dbReference>
<dbReference type="Pfam" id="PF13193">
    <property type="entry name" value="AMP-binding_C"/>
    <property type="match status" value="1"/>
</dbReference>
<organism evidence="8 9">
    <name type="scientific">Streptosporangium longisporum</name>
    <dbReference type="NCBI Taxonomy" id="46187"/>
    <lineage>
        <taxon>Bacteria</taxon>
        <taxon>Bacillati</taxon>
        <taxon>Actinomycetota</taxon>
        <taxon>Actinomycetes</taxon>
        <taxon>Streptosporangiales</taxon>
        <taxon>Streptosporangiaceae</taxon>
        <taxon>Streptosporangium</taxon>
    </lineage>
</organism>
<dbReference type="PANTHER" id="PTHR45527:SF1">
    <property type="entry name" value="FATTY ACID SYNTHASE"/>
    <property type="match status" value="1"/>
</dbReference>
<proteinExistence type="predicted"/>
<feature type="domain" description="Carrier" evidence="7">
    <location>
        <begin position="546"/>
        <end position="621"/>
    </location>
</feature>
<dbReference type="SUPFAM" id="SSF47336">
    <property type="entry name" value="ACP-like"/>
    <property type="match status" value="1"/>
</dbReference>
<dbReference type="Gene3D" id="1.10.1200.10">
    <property type="entry name" value="ACP-like"/>
    <property type="match status" value="1"/>
</dbReference>
<dbReference type="Pfam" id="PF00550">
    <property type="entry name" value="PP-binding"/>
    <property type="match status" value="1"/>
</dbReference>
<evidence type="ECO:0000256" key="4">
    <source>
        <dbReference type="ARBA" id="ARBA00022741"/>
    </source>
</evidence>
<feature type="region of interest" description="Disordered" evidence="6">
    <location>
        <begin position="516"/>
        <end position="551"/>
    </location>
</feature>
<keyword evidence="5" id="KW-0067">ATP-binding</keyword>
<evidence type="ECO:0000313" key="9">
    <source>
        <dbReference type="Proteomes" id="UP001499930"/>
    </source>
</evidence>
<dbReference type="NCBIfam" id="TIGR01733">
    <property type="entry name" value="AA-adenyl-dom"/>
    <property type="match status" value="1"/>
</dbReference>
<dbReference type="Pfam" id="PF13649">
    <property type="entry name" value="Methyltransf_25"/>
    <property type="match status" value="1"/>
</dbReference>